<evidence type="ECO:0000313" key="3">
    <source>
        <dbReference type="Proteomes" id="UP000240717"/>
    </source>
</evidence>
<feature type="transmembrane region" description="Helical" evidence="1">
    <location>
        <begin position="226"/>
        <end position="247"/>
    </location>
</feature>
<dbReference type="RefSeq" id="WP_107532904.1">
    <property type="nucleotide sequence ID" value="NZ_JAFFRN010000036.1"/>
</dbReference>
<reference evidence="2 3" key="1">
    <citation type="journal article" date="2016" name="Front. Microbiol.">
        <title>Comprehensive Phylogenetic Analysis of Bovine Non-aureus Staphylococci Species Based on Whole-Genome Sequencing.</title>
        <authorList>
            <person name="Naushad S."/>
            <person name="Barkema H.W."/>
            <person name="Luby C."/>
            <person name="Condas L.A."/>
            <person name="Nobrega D.B."/>
            <person name="Carson D.A."/>
            <person name="De Buck J."/>
        </authorList>
    </citation>
    <scope>NUCLEOTIDE SEQUENCE [LARGE SCALE GENOMIC DNA]</scope>
    <source>
        <strain evidence="2 3">SNUC 2993</strain>
    </source>
</reference>
<dbReference type="EMBL" id="PZEV01000020">
    <property type="protein sequence ID" value="PTI50917.1"/>
    <property type="molecule type" value="Genomic_DNA"/>
</dbReference>
<comment type="caution">
    <text evidence="2">The sequence shown here is derived from an EMBL/GenBank/DDBJ whole genome shotgun (WGS) entry which is preliminary data.</text>
</comment>
<gene>
    <name evidence="2" type="ORF">BU085_07245</name>
</gene>
<dbReference type="Proteomes" id="UP000240717">
    <property type="component" value="Unassembled WGS sequence"/>
</dbReference>
<dbReference type="AlphaFoldDB" id="A0A2T4Q063"/>
<organism evidence="2 3">
    <name type="scientific">Staphylococcus warneri</name>
    <dbReference type="NCBI Taxonomy" id="1292"/>
    <lineage>
        <taxon>Bacteria</taxon>
        <taxon>Bacillati</taxon>
        <taxon>Bacillota</taxon>
        <taxon>Bacilli</taxon>
        <taxon>Bacillales</taxon>
        <taxon>Staphylococcaceae</taxon>
        <taxon>Staphylococcus</taxon>
    </lineage>
</organism>
<evidence type="ECO:0008006" key="4">
    <source>
        <dbReference type="Google" id="ProtNLM"/>
    </source>
</evidence>
<name>A0A2T4Q063_STAWA</name>
<feature type="transmembrane region" description="Helical" evidence="1">
    <location>
        <begin position="136"/>
        <end position="160"/>
    </location>
</feature>
<proteinExistence type="predicted"/>
<keyword evidence="1" id="KW-1133">Transmembrane helix</keyword>
<accession>A0A2T4Q063</accession>
<evidence type="ECO:0000313" key="2">
    <source>
        <dbReference type="EMBL" id="PTI50917.1"/>
    </source>
</evidence>
<protein>
    <recommendedName>
        <fullName evidence="4">Teichoic acid transporter</fullName>
    </recommendedName>
</protein>
<dbReference type="STRING" id="1194526.A284_04640"/>
<evidence type="ECO:0000256" key="1">
    <source>
        <dbReference type="SAM" id="Phobius"/>
    </source>
</evidence>
<feature type="transmembrane region" description="Helical" evidence="1">
    <location>
        <begin position="26"/>
        <end position="48"/>
    </location>
</feature>
<feature type="transmembrane region" description="Helical" evidence="1">
    <location>
        <begin position="60"/>
        <end position="85"/>
    </location>
</feature>
<feature type="transmembrane region" description="Helical" evidence="1">
    <location>
        <begin position="105"/>
        <end position="124"/>
    </location>
</feature>
<keyword evidence="1" id="KW-0472">Membrane</keyword>
<sequence>MIDNIILYFKNLPHLLTYTLKRIKSLWKWFTLSFIVGLVFILIAELFFKFTNATEVIHGIWLYRLITLFAFIFIMLTLYGCYRLYAKDYLITKSFHITPVTPTVITTIVGSVVIFILMTIIALLKPINYESSLLATLFFLFVSIVLISLLSVTFGLLKILNYKIDKYFYIFCVVEFLILPIIYMPKTHLTLIEHLLMLNPLYYIVNGLAQSVLFGNVSVANLPYHLYMLCFIAIISIINFALSRYVAHAKYRNQNIKLQKVIQSNDEKNSLNEINNNEKVENEQKK</sequence>
<keyword evidence="1" id="KW-0812">Transmembrane</keyword>
<feature type="transmembrane region" description="Helical" evidence="1">
    <location>
        <begin position="166"/>
        <end position="183"/>
    </location>
</feature>